<dbReference type="AlphaFoldDB" id="A0A2K1L7I5"/>
<reference evidence="1 3" key="1">
    <citation type="journal article" date="2008" name="Science">
        <title>The Physcomitrella genome reveals evolutionary insights into the conquest of land by plants.</title>
        <authorList>
            <person name="Rensing S."/>
            <person name="Lang D."/>
            <person name="Zimmer A."/>
            <person name="Terry A."/>
            <person name="Salamov A."/>
            <person name="Shapiro H."/>
            <person name="Nishiyama T."/>
            <person name="Perroud P.-F."/>
            <person name="Lindquist E."/>
            <person name="Kamisugi Y."/>
            <person name="Tanahashi T."/>
            <person name="Sakakibara K."/>
            <person name="Fujita T."/>
            <person name="Oishi K."/>
            <person name="Shin-I T."/>
            <person name="Kuroki Y."/>
            <person name="Toyoda A."/>
            <person name="Suzuki Y."/>
            <person name="Hashimoto A."/>
            <person name="Yamaguchi K."/>
            <person name="Sugano A."/>
            <person name="Kohara Y."/>
            <person name="Fujiyama A."/>
            <person name="Anterola A."/>
            <person name="Aoki S."/>
            <person name="Ashton N."/>
            <person name="Barbazuk W.B."/>
            <person name="Barker E."/>
            <person name="Bennetzen J."/>
            <person name="Bezanilla M."/>
            <person name="Blankenship R."/>
            <person name="Cho S.H."/>
            <person name="Dutcher S."/>
            <person name="Estelle M."/>
            <person name="Fawcett J.A."/>
            <person name="Gundlach H."/>
            <person name="Hanada K."/>
            <person name="Heyl A."/>
            <person name="Hicks K.A."/>
            <person name="Hugh J."/>
            <person name="Lohr M."/>
            <person name="Mayer K."/>
            <person name="Melkozernov A."/>
            <person name="Murata T."/>
            <person name="Nelson D."/>
            <person name="Pils B."/>
            <person name="Prigge M."/>
            <person name="Reiss B."/>
            <person name="Renner T."/>
            <person name="Rombauts S."/>
            <person name="Rushton P."/>
            <person name="Sanderfoot A."/>
            <person name="Schween G."/>
            <person name="Shiu S.-H."/>
            <person name="Stueber K."/>
            <person name="Theodoulou F.L."/>
            <person name="Tu H."/>
            <person name="Van de Peer Y."/>
            <person name="Verrier P.J."/>
            <person name="Waters E."/>
            <person name="Wood A."/>
            <person name="Yang L."/>
            <person name="Cove D."/>
            <person name="Cuming A."/>
            <person name="Hasebe M."/>
            <person name="Lucas S."/>
            <person name="Mishler D.B."/>
            <person name="Reski R."/>
            <person name="Grigoriev I."/>
            <person name="Quatrano R.S."/>
            <person name="Boore J.L."/>
        </authorList>
    </citation>
    <scope>NUCLEOTIDE SEQUENCE [LARGE SCALE GENOMIC DNA]</scope>
    <source>
        <strain evidence="2 3">cv. Gransden 2004</strain>
    </source>
</reference>
<protein>
    <submittedName>
        <fullName evidence="1 2">Uncharacterized protein</fullName>
    </submittedName>
</protein>
<sequence>MTAAAANRRDRGVVHCEAPIGNGGGELTCSVSTTTTRLAKIAAAGRCGCCHGCACVKWSDYSRSRRLGWKLSACS</sequence>
<dbReference type="EMBL" id="ABEU02000001">
    <property type="protein sequence ID" value="PNR61998.1"/>
    <property type="molecule type" value="Genomic_DNA"/>
</dbReference>
<dbReference type="Gramene" id="Pp3c1_9171V3.1">
    <property type="protein sequence ID" value="PAC:32968011.CDS.1"/>
    <property type="gene ID" value="Pp3c1_9171"/>
</dbReference>
<evidence type="ECO:0000313" key="1">
    <source>
        <dbReference type="EMBL" id="PNR61998.1"/>
    </source>
</evidence>
<evidence type="ECO:0000313" key="3">
    <source>
        <dbReference type="Proteomes" id="UP000006727"/>
    </source>
</evidence>
<accession>A0A2K1L7I5</accession>
<dbReference type="EnsemblPlants" id="Pp3c1_9171V3.1">
    <property type="protein sequence ID" value="PAC:32968011.CDS.1"/>
    <property type="gene ID" value="Pp3c1_9171"/>
</dbReference>
<name>A0A2K1L7I5_PHYPA</name>
<dbReference type="Proteomes" id="UP000006727">
    <property type="component" value="Chromosome 1"/>
</dbReference>
<reference evidence="1 3" key="2">
    <citation type="journal article" date="2018" name="Plant J.">
        <title>The Physcomitrella patens chromosome-scale assembly reveals moss genome structure and evolution.</title>
        <authorList>
            <person name="Lang D."/>
            <person name="Ullrich K.K."/>
            <person name="Murat F."/>
            <person name="Fuchs J."/>
            <person name="Jenkins J."/>
            <person name="Haas F.B."/>
            <person name="Piednoel M."/>
            <person name="Gundlach H."/>
            <person name="Van Bel M."/>
            <person name="Meyberg R."/>
            <person name="Vives C."/>
            <person name="Morata J."/>
            <person name="Symeonidi A."/>
            <person name="Hiss M."/>
            <person name="Muchero W."/>
            <person name="Kamisugi Y."/>
            <person name="Saleh O."/>
            <person name="Blanc G."/>
            <person name="Decker E.L."/>
            <person name="van Gessel N."/>
            <person name="Grimwood J."/>
            <person name="Hayes R.D."/>
            <person name="Graham S.W."/>
            <person name="Gunter L.E."/>
            <person name="McDaniel S.F."/>
            <person name="Hoernstein S.N.W."/>
            <person name="Larsson A."/>
            <person name="Li F.W."/>
            <person name="Perroud P.F."/>
            <person name="Phillips J."/>
            <person name="Ranjan P."/>
            <person name="Rokshar D.S."/>
            <person name="Rothfels C.J."/>
            <person name="Schneider L."/>
            <person name="Shu S."/>
            <person name="Stevenson D.W."/>
            <person name="Thummler F."/>
            <person name="Tillich M."/>
            <person name="Villarreal Aguilar J.C."/>
            <person name="Widiez T."/>
            <person name="Wong G.K."/>
            <person name="Wymore A."/>
            <person name="Zhang Y."/>
            <person name="Zimmer A.D."/>
            <person name="Quatrano R.S."/>
            <person name="Mayer K.F.X."/>
            <person name="Goodstein D."/>
            <person name="Casacuberta J.M."/>
            <person name="Vandepoele K."/>
            <person name="Reski R."/>
            <person name="Cuming A.C."/>
            <person name="Tuskan G.A."/>
            <person name="Maumus F."/>
            <person name="Salse J."/>
            <person name="Schmutz J."/>
            <person name="Rensing S.A."/>
        </authorList>
    </citation>
    <scope>NUCLEOTIDE SEQUENCE [LARGE SCALE GENOMIC DNA]</scope>
    <source>
        <strain evidence="2 3">cv. Gransden 2004</strain>
    </source>
</reference>
<reference evidence="2" key="3">
    <citation type="submission" date="2020-12" db="UniProtKB">
        <authorList>
            <consortium name="EnsemblPlants"/>
        </authorList>
    </citation>
    <scope>IDENTIFICATION</scope>
</reference>
<organism evidence="1">
    <name type="scientific">Physcomitrium patens</name>
    <name type="common">Spreading-leaved earth moss</name>
    <name type="synonym">Physcomitrella patens</name>
    <dbReference type="NCBI Taxonomy" id="3218"/>
    <lineage>
        <taxon>Eukaryota</taxon>
        <taxon>Viridiplantae</taxon>
        <taxon>Streptophyta</taxon>
        <taxon>Embryophyta</taxon>
        <taxon>Bryophyta</taxon>
        <taxon>Bryophytina</taxon>
        <taxon>Bryopsida</taxon>
        <taxon>Funariidae</taxon>
        <taxon>Funariales</taxon>
        <taxon>Funariaceae</taxon>
        <taxon>Physcomitrium</taxon>
    </lineage>
</organism>
<keyword evidence="3" id="KW-1185">Reference proteome</keyword>
<dbReference type="InParanoid" id="A0A2K1L7I5"/>
<evidence type="ECO:0000313" key="2">
    <source>
        <dbReference type="EnsemblPlants" id="PAC:32968011.CDS.1"/>
    </source>
</evidence>
<proteinExistence type="predicted"/>
<gene>
    <name evidence="1" type="ORF">PHYPA_000422</name>
</gene>